<reference evidence="1" key="1">
    <citation type="submission" date="2015-09" db="EMBL/GenBank/DDBJ databases">
        <authorList>
            <consortium name="Pathogen Informatics"/>
        </authorList>
    </citation>
    <scope>NUCLEOTIDE SEQUENCE</scope>
    <source>
        <strain evidence="1">2789STDY5834896</strain>
    </source>
</reference>
<dbReference type="AlphaFoldDB" id="A0A1C6I893"/>
<protein>
    <recommendedName>
        <fullName evidence="2">Restriction alleviation protein, Lar family</fullName>
    </recommendedName>
</protein>
<evidence type="ECO:0008006" key="2">
    <source>
        <dbReference type="Google" id="ProtNLM"/>
    </source>
</evidence>
<evidence type="ECO:0000313" key="1">
    <source>
        <dbReference type="EMBL" id="SCJ66352.1"/>
    </source>
</evidence>
<dbReference type="Pfam" id="PF14354">
    <property type="entry name" value="Lar_restr_allev"/>
    <property type="match status" value="1"/>
</dbReference>
<proteinExistence type="predicted"/>
<accession>A0A1C6I893</accession>
<gene>
    <name evidence="1" type="ORF">SAMEA3545359_01317</name>
</gene>
<dbReference type="EMBL" id="FMHG01000001">
    <property type="protein sequence ID" value="SCJ66352.1"/>
    <property type="molecule type" value="Genomic_DNA"/>
</dbReference>
<sequence length="135" mass="15367">MTDLERRALLGDREAQEECTRQGIVLPCPFCGAKAEIDVVKKGYKSIISCKTHWCGFLRHSYNNGDTDVNAARRLLSIWNIRQGPPIVRCGECKHWHKEHCARGPSPCCTLQTPADHYCPYGEPKETDHENMQKL</sequence>
<name>A0A1C6I893_9FIRM</name>
<organism evidence="1">
    <name type="scientific">uncultured Anaerotruncus sp</name>
    <dbReference type="NCBI Taxonomy" id="905011"/>
    <lineage>
        <taxon>Bacteria</taxon>
        <taxon>Bacillati</taxon>
        <taxon>Bacillota</taxon>
        <taxon>Clostridia</taxon>
        <taxon>Eubacteriales</taxon>
        <taxon>Oscillospiraceae</taxon>
        <taxon>Anaerotruncus</taxon>
        <taxon>environmental samples</taxon>
    </lineage>
</organism>